<proteinExistence type="predicted"/>
<dbReference type="GO" id="GO:1902201">
    <property type="term" value="P:negative regulation of bacterial-type flagellum-dependent cell motility"/>
    <property type="evidence" value="ECO:0007669"/>
    <property type="project" value="TreeGrafter"/>
</dbReference>
<dbReference type="InterPro" id="IPR000160">
    <property type="entry name" value="GGDEF_dom"/>
</dbReference>
<feature type="transmembrane region" description="Helical" evidence="1">
    <location>
        <begin position="87"/>
        <end position="107"/>
    </location>
</feature>
<sequence>MDHARRAVLRHGMQRVLGWAVWSLPRPLLALWSLVVVGYLTWIVARAADFHFRVTDVALFAALVGCGAFSVEMSRRASEPTGVVKDVYAVWELPIVFLLPGIYALIVPAIRLTLTQWRVRRAPVYKRVYTAAAIGIAYGLARLVFMAVLPVGCQPRAYLWSHTSMWLVAAGCGALAQWAVNQGLILTAFKLENPAASIRNELLARETLHNDATELCAALLVAVGMTISDLTLIVALPLTTLLQRSFRHAQLLNEARADAKTGLLNAATWEREAAAEVARAIRTSSPLAVALLDLDRFKQINDTHGHLLGDEVLRQIASTMTGVLREYDLAGRFGGEEFVMLLPQTRAPDAFKIAERVREHIAMLPIGAPGGERIPVTVSIGVAALDAGSSRQLAELLAAADAALYRAKASGRDQVQMISTSRGLSAVRPADDPDPGLGPWRGGLRPGGGVLGGDGDLDDASILADAALIAAEHIREIQLPAVVDADVDGKASTASTSALVV</sequence>
<dbReference type="RefSeq" id="WP_145859169.1">
    <property type="nucleotide sequence ID" value="NZ_RPFW01000007.1"/>
</dbReference>
<dbReference type="EMBL" id="RPFW01000007">
    <property type="protein sequence ID" value="TVZ00953.1"/>
    <property type="molecule type" value="Genomic_DNA"/>
</dbReference>
<feature type="transmembrane region" description="Helical" evidence="1">
    <location>
        <begin position="157"/>
        <end position="180"/>
    </location>
</feature>
<dbReference type="GO" id="GO:0005886">
    <property type="term" value="C:plasma membrane"/>
    <property type="evidence" value="ECO:0007669"/>
    <property type="project" value="TreeGrafter"/>
</dbReference>
<feature type="transmembrane region" description="Helical" evidence="1">
    <location>
        <begin position="28"/>
        <end position="45"/>
    </location>
</feature>
<organism evidence="3 4">
    <name type="scientific">Trebonia kvetii</name>
    <dbReference type="NCBI Taxonomy" id="2480626"/>
    <lineage>
        <taxon>Bacteria</taxon>
        <taxon>Bacillati</taxon>
        <taxon>Actinomycetota</taxon>
        <taxon>Actinomycetes</taxon>
        <taxon>Streptosporangiales</taxon>
        <taxon>Treboniaceae</taxon>
        <taxon>Trebonia</taxon>
    </lineage>
</organism>
<dbReference type="Proteomes" id="UP000460272">
    <property type="component" value="Unassembled WGS sequence"/>
</dbReference>
<evidence type="ECO:0000256" key="1">
    <source>
        <dbReference type="SAM" id="Phobius"/>
    </source>
</evidence>
<dbReference type="PANTHER" id="PTHR45138">
    <property type="entry name" value="REGULATORY COMPONENTS OF SENSORY TRANSDUCTION SYSTEM"/>
    <property type="match status" value="1"/>
</dbReference>
<dbReference type="Pfam" id="PF00990">
    <property type="entry name" value="GGDEF"/>
    <property type="match status" value="1"/>
</dbReference>
<dbReference type="SMART" id="SM00267">
    <property type="entry name" value="GGDEF"/>
    <property type="match status" value="1"/>
</dbReference>
<accession>A0A6P2BUR4</accession>
<keyword evidence="1" id="KW-0812">Transmembrane</keyword>
<evidence type="ECO:0000313" key="4">
    <source>
        <dbReference type="Proteomes" id="UP000460272"/>
    </source>
</evidence>
<dbReference type="SUPFAM" id="SSF55073">
    <property type="entry name" value="Nucleotide cyclase"/>
    <property type="match status" value="1"/>
</dbReference>
<dbReference type="FunFam" id="3.30.70.270:FF:000001">
    <property type="entry name" value="Diguanylate cyclase domain protein"/>
    <property type="match status" value="1"/>
</dbReference>
<dbReference type="InterPro" id="IPR043128">
    <property type="entry name" value="Rev_trsase/Diguanyl_cyclase"/>
</dbReference>
<dbReference type="AlphaFoldDB" id="A0A6P2BUR4"/>
<dbReference type="GO" id="GO:0052621">
    <property type="term" value="F:diguanylate cyclase activity"/>
    <property type="evidence" value="ECO:0007669"/>
    <property type="project" value="TreeGrafter"/>
</dbReference>
<evidence type="ECO:0000313" key="3">
    <source>
        <dbReference type="EMBL" id="TVZ00953.1"/>
    </source>
</evidence>
<gene>
    <name evidence="3" type="ORF">EAS64_31995</name>
</gene>
<dbReference type="OrthoDB" id="23692at2"/>
<dbReference type="InterPro" id="IPR029787">
    <property type="entry name" value="Nucleotide_cyclase"/>
</dbReference>
<protein>
    <submittedName>
        <fullName evidence="3">GGDEF domain-containing protein</fullName>
    </submittedName>
</protein>
<keyword evidence="4" id="KW-1185">Reference proteome</keyword>
<feature type="domain" description="GGDEF" evidence="2">
    <location>
        <begin position="285"/>
        <end position="420"/>
    </location>
</feature>
<dbReference type="Gene3D" id="3.30.70.270">
    <property type="match status" value="1"/>
</dbReference>
<dbReference type="PANTHER" id="PTHR45138:SF9">
    <property type="entry name" value="DIGUANYLATE CYCLASE DGCM-RELATED"/>
    <property type="match status" value="1"/>
</dbReference>
<feature type="transmembrane region" description="Helical" evidence="1">
    <location>
        <begin position="57"/>
        <end position="75"/>
    </location>
</feature>
<dbReference type="PROSITE" id="PS50887">
    <property type="entry name" value="GGDEF"/>
    <property type="match status" value="1"/>
</dbReference>
<dbReference type="CDD" id="cd01949">
    <property type="entry name" value="GGDEF"/>
    <property type="match status" value="1"/>
</dbReference>
<keyword evidence="1" id="KW-1133">Transmembrane helix</keyword>
<keyword evidence="1" id="KW-0472">Membrane</keyword>
<dbReference type="NCBIfam" id="TIGR00254">
    <property type="entry name" value="GGDEF"/>
    <property type="match status" value="1"/>
</dbReference>
<name>A0A6P2BUR4_9ACTN</name>
<dbReference type="GO" id="GO:0043709">
    <property type="term" value="P:cell adhesion involved in single-species biofilm formation"/>
    <property type="evidence" value="ECO:0007669"/>
    <property type="project" value="TreeGrafter"/>
</dbReference>
<feature type="transmembrane region" description="Helical" evidence="1">
    <location>
        <begin position="128"/>
        <end position="151"/>
    </location>
</feature>
<comment type="caution">
    <text evidence="3">The sequence shown here is derived from an EMBL/GenBank/DDBJ whole genome shotgun (WGS) entry which is preliminary data.</text>
</comment>
<dbReference type="InterPro" id="IPR050469">
    <property type="entry name" value="Diguanylate_Cyclase"/>
</dbReference>
<evidence type="ECO:0000259" key="2">
    <source>
        <dbReference type="PROSITE" id="PS50887"/>
    </source>
</evidence>
<reference evidence="3 4" key="1">
    <citation type="submission" date="2018-11" db="EMBL/GenBank/DDBJ databases">
        <title>Trebonia kvetii gen.nov., sp.nov., a novel acidophilic actinobacterium, and proposal of the new actinobacterial family Treboniaceae fam. nov.</title>
        <authorList>
            <person name="Rapoport D."/>
            <person name="Sagova-Mareckova M."/>
            <person name="Sedlacek I."/>
            <person name="Provaznik J."/>
            <person name="Kralova S."/>
            <person name="Pavlinic D."/>
            <person name="Benes V."/>
            <person name="Kopecky J."/>
        </authorList>
    </citation>
    <scope>NUCLEOTIDE SEQUENCE [LARGE SCALE GENOMIC DNA]</scope>
    <source>
        <strain evidence="3 4">15Tr583</strain>
    </source>
</reference>